<gene>
    <name evidence="2" type="ORF">HINF_LOCUS37185</name>
    <name evidence="3" type="ORF">HINF_LOCUS49031</name>
</gene>
<dbReference type="EMBL" id="CAXDID020000228">
    <property type="protein sequence ID" value="CAL6060033.1"/>
    <property type="molecule type" value="Genomic_DNA"/>
</dbReference>
<evidence type="ECO:0000313" key="3">
    <source>
        <dbReference type="EMBL" id="CAL6060033.1"/>
    </source>
</evidence>
<dbReference type="EMBL" id="CATOUU010000800">
    <property type="protein sequence ID" value="CAI9949540.1"/>
    <property type="molecule type" value="Genomic_DNA"/>
</dbReference>
<accession>A0AA86UA71</accession>
<evidence type="ECO:0000256" key="1">
    <source>
        <dbReference type="SAM" id="MobiDB-lite"/>
    </source>
</evidence>
<evidence type="ECO:0000313" key="4">
    <source>
        <dbReference type="Proteomes" id="UP001642409"/>
    </source>
</evidence>
<organism evidence="2">
    <name type="scientific">Hexamita inflata</name>
    <dbReference type="NCBI Taxonomy" id="28002"/>
    <lineage>
        <taxon>Eukaryota</taxon>
        <taxon>Metamonada</taxon>
        <taxon>Diplomonadida</taxon>
        <taxon>Hexamitidae</taxon>
        <taxon>Hexamitinae</taxon>
        <taxon>Hexamita</taxon>
    </lineage>
</organism>
<protein>
    <submittedName>
        <fullName evidence="3">Hypothetical_protein</fullName>
    </submittedName>
</protein>
<name>A0AA86UA71_9EUKA</name>
<proteinExistence type="predicted"/>
<evidence type="ECO:0000313" key="2">
    <source>
        <dbReference type="EMBL" id="CAI9949540.1"/>
    </source>
</evidence>
<reference evidence="2" key="1">
    <citation type="submission" date="2023-06" db="EMBL/GenBank/DDBJ databases">
        <authorList>
            <person name="Kurt Z."/>
        </authorList>
    </citation>
    <scope>NUCLEOTIDE SEQUENCE</scope>
</reference>
<reference evidence="3 4" key="2">
    <citation type="submission" date="2024-07" db="EMBL/GenBank/DDBJ databases">
        <authorList>
            <person name="Akdeniz Z."/>
        </authorList>
    </citation>
    <scope>NUCLEOTIDE SEQUENCE [LARGE SCALE GENOMIC DNA]</scope>
</reference>
<keyword evidence="4" id="KW-1185">Reference proteome</keyword>
<sequence length="224" mass="26416">MRALHFIGVVDSKYFNLGVVKIQPFLLFSNGAILHNLELNHPPLFEYRHPSSFQKWPGCLQVRANLAPFGIFSVSDLVFHFSYRHLFQKFLENFQFLDLICINYHYIEDQVAYNLYIYGHTKFKSSKKFSKYKRDLQCSIHLQPLLQFSYRHLYYKKSKVSVSEHFGCLQVKGGGCLNSRLCSIEMNTKQLKNEKRNQVNQFHSNMGRPSVIDSRNARNFDRFN</sequence>
<dbReference type="Proteomes" id="UP001642409">
    <property type="component" value="Unassembled WGS sequence"/>
</dbReference>
<comment type="caution">
    <text evidence="2">The sequence shown here is derived from an EMBL/GenBank/DDBJ whole genome shotgun (WGS) entry which is preliminary data.</text>
</comment>
<feature type="compositionally biased region" description="Basic and acidic residues" evidence="1">
    <location>
        <begin position="215"/>
        <end position="224"/>
    </location>
</feature>
<feature type="region of interest" description="Disordered" evidence="1">
    <location>
        <begin position="203"/>
        <end position="224"/>
    </location>
</feature>
<dbReference type="AlphaFoldDB" id="A0AA86UA71"/>